<evidence type="ECO:0000313" key="2">
    <source>
        <dbReference type="Proteomes" id="UP000265520"/>
    </source>
</evidence>
<keyword evidence="2" id="KW-1185">Reference proteome</keyword>
<reference evidence="1 2" key="1">
    <citation type="journal article" date="2018" name="Front. Plant Sci.">
        <title>Red Clover (Trifolium pratense) and Zigzag Clover (T. medium) - A Picture of Genomic Similarities and Differences.</title>
        <authorList>
            <person name="Dluhosova J."/>
            <person name="Istvanek J."/>
            <person name="Nedelnik J."/>
            <person name="Repkova J."/>
        </authorList>
    </citation>
    <scope>NUCLEOTIDE SEQUENCE [LARGE SCALE GENOMIC DNA]</scope>
    <source>
        <strain evidence="2">cv. 10/8</strain>
        <tissue evidence="1">Leaf</tissue>
    </source>
</reference>
<feature type="non-terminal residue" evidence="1">
    <location>
        <position position="1"/>
    </location>
</feature>
<dbReference type="Proteomes" id="UP000265520">
    <property type="component" value="Unassembled WGS sequence"/>
</dbReference>
<feature type="non-terminal residue" evidence="1">
    <location>
        <position position="72"/>
    </location>
</feature>
<name>A0A392V9E6_9FABA</name>
<dbReference type="EMBL" id="LXQA011077983">
    <property type="protein sequence ID" value="MCI83899.1"/>
    <property type="molecule type" value="Genomic_DNA"/>
</dbReference>
<evidence type="ECO:0000313" key="1">
    <source>
        <dbReference type="EMBL" id="MCI83899.1"/>
    </source>
</evidence>
<sequence>VKFRDVRDVGELLSRLGDIWFGSFKLRINLPRFGRDDGRKEKIAAEPETSKVGEARYRDGRSFREALDVRIV</sequence>
<organism evidence="1 2">
    <name type="scientific">Trifolium medium</name>
    <dbReference type="NCBI Taxonomy" id="97028"/>
    <lineage>
        <taxon>Eukaryota</taxon>
        <taxon>Viridiplantae</taxon>
        <taxon>Streptophyta</taxon>
        <taxon>Embryophyta</taxon>
        <taxon>Tracheophyta</taxon>
        <taxon>Spermatophyta</taxon>
        <taxon>Magnoliopsida</taxon>
        <taxon>eudicotyledons</taxon>
        <taxon>Gunneridae</taxon>
        <taxon>Pentapetalae</taxon>
        <taxon>rosids</taxon>
        <taxon>fabids</taxon>
        <taxon>Fabales</taxon>
        <taxon>Fabaceae</taxon>
        <taxon>Papilionoideae</taxon>
        <taxon>50 kb inversion clade</taxon>
        <taxon>NPAAA clade</taxon>
        <taxon>Hologalegina</taxon>
        <taxon>IRL clade</taxon>
        <taxon>Trifolieae</taxon>
        <taxon>Trifolium</taxon>
    </lineage>
</organism>
<comment type="caution">
    <text evidence="1">The sequence shown here is derived from an EMBL/GenBank/DDBJ whole genome shotgun (WGS) entry which is preliminary data.</text>
</comment>
<protein>
    <submittedName>
        <fullName evidence="1">Uncharacterized protein</fullName>
    </submittedName>
</protein>
<accession>A0A392V9E6</accession>
<proteinExistence type="predicted"/>
<dbReference type="AlphaFoldDB" id="A0A392V9E6"/>